<organism evidence="2 3">
    <name type="scientific">Candidatus Beckwithbacteria bacterium CG23_combo_of_CG06-09_8_20_14_all_34_8</name>
    <dbReference type="NCBI Taxonomy" id="1974497"/>
    <lineage>
        <taxon>Bacteria</taxon>
        <taxon>Candidatus Beckwithiibacteriota</taxon>
    </lineage>
</organism>
<dbReference type="InterPro" id="IPR011701">
    <property type="entry name" value="MFS"/>
</dbReference>
<keyword evidence="1" id="KW-1133">Transmembrane helix</keyword>
<name>A0A2H0B6L1_9BACT</name>
<accession>A0A2H0B6L1</accession>
<feature type="transmembrane region" description="Helical" evidence="1">
    <location>
        <begin position="177"/>
        <end position="193"/>
    </location>
</feature>
<evidence type="ECO:0000313" key="3">
    <source>
        <dbReference type="Proteomes" id="UP000229459"/>
    </source>
</evidence>
<proteinExistence type="predicted"/>
<keyword evidence="1" id="KW-0812">Transmembrane</keyword>
<feature type="transmembrane region" description="Helical" evidence="1">
    <location>
        <begin position="255"/>
        <end position="274"/>
    </location>
</feature>
<evidence type="ECO:0008006" key="4">
    <source>
        <dbReference type="Google" id="ProtNLM"/>
    </source>
</evidence>
<dbReference type="SUPFAM" id="SSF103473">
    <property type="entry name" value="MFS general substrate transporter"/>
    <property type="match status" value="1"/>
</dbReference>
<dbReference type="EMBL" id="PCSR01000037">
    <property type="protein sequence ID" value="PIP53299.1"/>
    <property type="molecule type" value="Genomic_DNA"/>
</dbReference>
<evidence type="ECO:0000256" key="1">
    <source>
        <dbReference type="SAM" id="Phobius"/>
    </source>
</evidence>
<dbReference type="InterPro" id="IPR036259">
    <property type="entry name" value="MFS_trans_sf"/>
</dbReference>
<dbReference type="Pfam" id="PF07690">
    <property type="entry name" value="MFS_1"/>
    <property type="match status" value="1"/>
</dbReference>
<reference evidence="2 3" key="1">
    <citation type="submission" date="2017-09" db="EMBL/GenBank/DDBJ databases">
        <title>Depth-based differentiation of microbial function through sediment-hosted aquifers and enrichment of novel symbionts in the deep terrestrial subsurface.</title>
        <authorList>
            <person name="Probst A.J."/>
            <person name="Ladd B."/>
            <person name="Jarett J.K."/>
            <person name="Geller-Mcgrath D.E."/>
            <person name="Sieber C.M."/>
            <person name="Emerson J.B."/>
            <person name="Anantharaman K."/>
            <person name="Thomas B.C."/>
            <person name="Malmstrom R."/>
            <person name="Stieglmeier M."/>
            <person name="Klingl A."/>
            <person name="Woyke T."/>
            <person name="Ryan C.M."/>
            <person name="Banfield J.F."/>
        </authorList>
    </citation>
    <scope>NUCLEOTIDE SEQUENCE [LARGE SCALE GENOMIC DNA]</scope>
    <source>
        <strain evidence="2">CG23_combo_of_CG06-09_8_20_14_all_34_8</strain>
    </source>
</reference>
<feature type="transmembrane region" description="Helical" evidence="1">
    <location>
        <begin position="305"/>
        <end position="328"/>
    </location>
</feature>
<feature type="transmembrane region" description="Helical" evidence="1">
    <location>
        <begin position="281"/>
        <end position="299"/>
    </location>
</feature>
<gene>
    <name evidence="2" type="ORF">COX08_01720</name>
</gene>
<feature type="transmembrane region" description="Helical" evidence="1">
    <location>
        <begin position="229"/>
        <end position="249"/>
    </location>
</feature>
<dbReference type="Gene3D" id="1.20.1250.20">
    <property type="entry name" value="MFS general substrate transporter like domains"/>
    <property type="match status" value="1"/>
</dbReference>
<feature type="transmembrane region" description="Helical" evidence="1">
    <location>
        <begin position="57"/>
        <end position="77"/>
    </location>
</feature>
<dbReference type="Proteomes" id="UP000229459">
    <property type="component" value="Unassembled WGS sequence"/>
</dbReference>
<feature type="transmembrane region" description="Helical" evidence="1">
    <location>
        <begin position="340"/>
        <end position="363"/>
    </location>
</feature>
<dbReference type="GO" id="GO:0022857">
    <property type="term" value="F:transmembrane transporter activity"/>
    <property type="evidence" value="ECO:0007669"/>
    <property type="project" value="InterPro"/>
</dbReference>
<comment type="caution">
    <text evidence="2">The sequence shown here is derived from an EMBL/GenBank/DDBJ whole genome shotgun (WGS) entry which is preliminary data.</text>
</comment>
<feature type="transmembrane region" description="Helical" evidence="1">
    <location>
        <begin position="28"/>
        <end position="45"/>
    </location>
</feature>
<evidence type="ECO:0000313" key="2">
    <source>
        <dbReference type="EMBL" id="PIP53299.1"/>
    </source>
</evidence>
<sequence length="398" mass="45075">MRNLSSQEVIRSHLIVLPGAWGIYLNELFRRISTSMVGLFIPLYIYKETGDLLSIPIYYLIFSVTAFCTELPSAYLIKKIGIDKGLALGSLFRTTFLYTLIFANHHHMLFWVSAFAFGLTMPFDWLPHYYSLAKMAKKGHQFGNVASFSKIFTRLGSSLGPVVGGLCIQLWGFSTLYFIAGTLIIVAGIMPFLDKFEKIDMHVSGKEIINRLFDPGIIKHIFAFGTENYDGIVSIMIWPIFLFTTVGSYGKSGTVETLALLVGIISLYMINKLVKNKKYNAMRWGSIAIILGWVGRLFMKNINGIWLANLSYLSGTAFLFTPVWSLLYSCSVAKKYTMEFWLVHELLSHGLLALSCLAIWYALSHNFGLSNIIYTDILIIGMSLIFPWLYRGYIQRYG</sequence>
<keyword evidence="1" id="KW-0472">Membrane</keyword>
<dbReference type="AlphaFoldDB" id="A0A2H0B6L1"/>
<feature type="transmembrane region" description="Helical" evidence="1">
    <location>
        <begin position="369"/>
        <end position="390"/>
    </location>
</feature>
<protein>
    <recommendedName>
        <fullName evidence="4">Major facilitator superfamily (MFS) profile domain-containing protein</fullName>
    </recommendedName>
</protein>